<dbReference type="AlphaFoldDB" id="A0A812QY59"/>
<dbReference type="Proteomes" id="UP000604046">
    <property type="component" value="Unassembled WGS sequence"/>
</dbReference>
<gene>
    <name evidence="2" type="primary">GIP</name>
    <name evidence="2" type="ORF">SNAT2548_LOCUS22239</name>
</gene>
<protein>
    <submittedName>
        <fullName evidence="2">GIP protein</fullName>
    </submittedName>
</protein>
<dbReference type="CDD" id="cd09272">
    <property type="entry name" value="RNase_HI_RT_Ty1"/>
    <property type="match status" value="1"/>
</dbReference>
<name>A0A812QY59_9DINO</name>
<dbReference type="OrthoDB" id="427668at2759"/>
<keyword evidence="1" id="KW-1133">Transmembrane helix</keyword>
<keyword evidence="3" id="KW-1185">Reference proteome</keyword>
<feature type="transmembrane region" description="Helical" evidence="1">
    <location>
        <begin position="777"/>
        <end position="799"/>
    </location>
</feature>
<organism evidence="2 3">
    <name type="scientific">Symbiodinium natans</name>
    <dbReference type="NCBI Taxonomy" id="878477"/>
    <lineage>
        <taxon>Eukaryota</taxon>
        <taxon>Sar</taxon>
        <taxon>Alveolata</taxon>
        <taxon>Dinophyceae</taxon>
        <taxon>Suessiales</taxon>
        <taxon>Symbiodiniaceae</taxon>
        <taxon>Symbiodinium</taxon>
    </lineage>
</organism>
<keyword evidence="1" id="KW-0812">Transmembrane</keyword>
<comment type="caution">
    <text evidence="2">The sequence shown here is derived from an EMBL/GenBank/DDBJ whole genome shotgun (WGS) entry which is preliminary data.</text>
</comment>
<evidence type="ECO:0000256" key="1">
    <source>
        <dbReference type="SAM" id="Phobius"/>
    </source>
</evidence>
<accession>A0A812QY59</accession>
<dbReference type="EMBL" id="CAJNDS010002280">
    <property type="protein sequence ID" value="CAE7408899.1"/>
    <property type="molecule type" value="Genomic_DNA"/>
</dbReference>
<evidence type="ECO:0000313" key="3">
    <source>
        <dbReference type="Proteomes" id="UP000604046"/>
    </source>
</evidence>
<reference evidence="2" key="1">
    <citation type="submission" date="2021-02" db="EMBL/GenBank/DDBJ databases">
        <authorList>
            <person name="Dougan E. K."/>
            <person name="Rhodes N."/>
            <person name="Thang M."/>
            <person name="Chan C."/>
        </authorList>
    </citation>
    <scope>NUCLEOTIDE SEQUENCE</scope>
</reference>
<dbReference type="PANTHER" id="PTHR11439">
    <property type="entry name" value="GAG-POL-RELATED RETROTRANSPOSON"/>
    <property type="match status" value="1"/>
</dbReference>
<sequence>MITLLSQNPVDLGHLELFNRNLLVHKFEVDVLPRETGEEKLVINGIEESYGQGCKQRLQIRIKAAVQDNRPGAETKERGVIHVDFMFGRTETPGSDEEHAMSTHMVVVDEQTNFCLCVPVESKAAHDLKNATEEVVKLGAVLGHSELVIRGDSEPAMIQFLKTVSASRSRLGLGTKIEVAPPDSQLHHGLKAERFITIVRSMEKCLLASIEEKTGGIGGGITPEGGSVMSTDSPEMLPDAEMENASQVVELEGYMLRRVVGTSHPTNHEDEIEIEGLEVDLPIESMEQDYEKGLEGQSVEDHEELPWKGRTYEEGPPQLSQQELEELDRRMDDVEYTRLEKMGVLRPMQREEDGKGMVCLKSKTVREKRASKLLGNLKKSGLKLKIEGPIDPFGGQGHFLKRLFQGKDGSIRVIPEKRYVEKLISILQLERSASKSTPLPSTIRYPQEDPPLEGSAYSMFRSALGLLLYMANDVPEIHFAMRLLGSRCAHPSEYDLAIVRHVGKYMKGRPEWVLQLKLTRPGRTLEQRLRECDTECTRDPVSERGSFSRCEHDVEHEHEGECRFGTGHVLEVITDSDWGSRMFGRKSVSSYSLYLNGNMVFVSTRLQKSYALSSTEAEWMSSLLGVADGIFVKQFLETFLESEVKLVHRVDNSGVRALAAREGAGKLRHIDLSYLWLQKENRSGHVLTRPISTYACPSDLGTKHSKKRILFLLGLMGYVDNETGILAGGKEVKEYLVSAAIKQGQQNNILRVLLASYLAPVAMGSGIGEQSENNATIVLFVISIFIVMIIGGFCAATLGSRVQQLKFVKISIG</sequence>
<proteinExistence type="predicted"/>
<keyword evidence="1" id="KW-0472">Membrane</keyword>
<evidence type="ECO:0000313" key="2">
    <source>
        <dbReference type="EMBL" id="CAE7408899.1"/>
    </source>
</evidence>